<feature type="transmembrane region" description="Helical" evidence="6">
    <location>
        <begin position="125"/>
        <end position="146"/>
    </location>
</feature>
<feature type="transmembrane region" description="Helical" evidence="6">
    <location>
        <begin position="329"/>
        <end position="346"/>
    </location>
</feature>
<dbReference type="GO" id="GO:0022857">
    <property type="term" value="F:transmembrane transporter activity"/>
    <property type="evidence" value="ECO:0007669"/>
    <property type="project" value="InterPro"/>
</dbReference>
<dbReference type="OrthoDB" id="3639251at2759"/>
<keyword evidence="2" id="KW-0813">Transport</keyword>
<dbReference type="Proteomes" id="UP000799772">
    <property type="component" value="Unassembled WGS sequence"/>
</dbReference>
<feature type="transmembrane region" description="Helical" evidence="6">
    <location>
        <begin position="152"/>
        <end position="174"/>
    </location>
</feature>
<evidence type="ECO:0000313" key="7">
    <source>
        <dbReference type="EMBL" id="KAF2103771.1"/>
    </source>
</evidence>
<feature type="transmembrane region" description="Helical" evidence="6">
    <location>
        <begin position="353"/>
        <end position="373"/>
    </location>
</feature>
<proteinExistence type="predicted"/>
<keyword evidence="5 6" id="KW-0472">Membrane</keyword>
<gene>
    <name evidence="7" type="ORF">NA57DRAFT_62636</name>
</gene>
<comment type="subcellular location">
    <subcellularLocation>
        <location evidence="1">Membrane</location>
        <topology evidence="1">Multi-pass membrane protein</topology>
    </subcellularLocation>
</comment>
<accession>A0A9P4IT43</accession>
<feature type="transmembrane region" description="Helical" evidence="6">
    <location>
        <begin position="447"/>
        <end position="469"/>
    </location>
</feature>
<dbReference type="FunFam" id="1.20.1250.20:FF:000013">
    <property type="entry name" value="MFS general substrate transporter"/>
    <property type="match status" value="1"/>
</dbReference>
<dbReference type="GO" id="GO:0016020">
    <property type="term" value="C:membrane"/>
    <property type="evidence" value="ECO:0007669"/>
    <property type="project" value="UniProtKB-SubCell"/>
</dbReference>
<dbReference type="Pfam" id="PF07690">
    <property type="entry name" value="MFS_1"/>
    <property type="match status" value="1"/>
</dbReference>
<dbReference type="FunFam" id="1.20.1250.20:FF:000057">
    <property type="entry name" value="MFS general substrate transporter"/>
    <property type="match status" value="1"/>
</dbReference>
<sequence length="489" mass="54022">MEKNIESGVAHDETVAKEEHEIAPSPVSSELDYEYLTDKTLNKSIVKKIDLRVLPLCCWIYLLNYLDRGNVGNAKVLNQETGDDLLQQTHMSATGYAVAVSLFSVAYTIFEVPSNMVMKRWVRPSLWLGFLLFGWGVLTMGFAGVHNYATVVVLRFLIGAFEAGFFPGIVYFITMWYRVQERSLRIAFVVAHANLAGAFGGAIAYGFGEINGSNGLQGFRWLFIVEGLITALCCLLVILFLPDYPSRARWLTEDDKKYAEDRLKIHGGGYTKTHATWKEIRETCFSPRMLLHYLIYILDCVPLGSFTFFTPTLVTGLGYKSLEAQLLTIPPWVCGYTMALVLSFSADHFNARGWHVAIGSVLGGAGWLTAAALPHDMYTARYGALVLAACGAFPVSAPLSAWVTCNVPSLTTMFIATALNNSCAGVSQVIAQWIWKPDEAAIGYPTGNYMCAGCSFAVAILSVVLRLWYGRMNKHGVPDASGNKREWLL</sequence>
<evidence type="ECO:0000256" key="6">
    <source>
        <dbReference type="SAM" id="Phobius"/>
    </source>
</evidence>
<name>A0A9P4IT43_9PEZI</name>
<evidence type="ECO:0000256" key="1">
    <source>
        <dbReference type="ARBA" id="ARBA00004141"/>
    </source>
</evidence>
<feature type="transmembrane region" description="Helical" evidence="6">
    <location>
        <begin position="186"/>
        <end position="207"/>
    </location>
</feature>
<dbReference type="SUPFAM" id="SSF103473">
    <property type="entry name" value="MFS general substrate transporter"/>
    <property type="match status" value="1"/>
</dbReference>
<dbReference type="PANTHER" id="PTHR43791:SF49">
    <property type="entry name" value="TRANSPORTER, PUTATIVE (AFU_ORTHOLOGUE AFUA_4G04250)-RELATED"/>
    <property type="match status" value="1"/>
</dbReference>
<keyword evidence="4 6" id="KW-1133">Transmembrane helix</keyword>
<dbReference type="InterPro" id="IPR011701">
    <property type="entry name" value="MFS"/>
</dbReference>
<feature type="transmembrane region" description="Helical" evidence="6">
    <location>
        <begin position="290"/>
        <end position="309"/>
    </location>
</feature>
<comment type="caution">
    <text evidence="7">The sequence shown here is derived from an EMBL/GenBank/DDBJ whole genome shotgun (WGS) entry which is preliminary data.</text>
</comment>
<dbReference type="PANTHER" id="PTHR43791">
    <property type="entry name" value="PERMEASE-RELATED"/>
    <property type="match status" value="1"/>
</dbReference>
<dbReference type="EMBL" id="ML978121">
    <property type="protein sequence ID" value="KAF2103771.1"/>
    <property type="molecule type" value="Genomic_DNA"/>
</dbReference>
<evidence type="ECO:0000313" key="8">
    <source>
        <dbReference type="Proteomes" id="UP000799772"/>
    </source>
</evidence>
<evidence type="ECO:0000256" key="4">
    <source>
        <dbReference type="ARBA" id="ARBA00022989"/>
    </source>
</evidence>
<reference evidence="7" key="1">
    <citation type="journal article" date="2020" name="Stud. Mycol.">
        <title>101 Dothideomycetes genomes: a test case for predicting lifestyles and emergence of pathogens.</title>
        <authorList>
            <person name="Haridas S."/>
            <person name="Albert R."/>
            <person name="Binder M."/>
            <person name="Bloem J."/>
            <person name="Labutti K."/>
            <person name="Salamov A."/>
            <person name="Andreopoulos B."/>
            <person name="Baker S."/>
            <person name="Barry K."/>
            <person name="Bills G."/>
            <person name="Bluhm B."/>
            <person name="Cannon C."/>
            <person name="Castanera R."/>
            <person name="Culley D."/>
            <person name="Daum C."/>
            <person name="Ezra D."/>
            <person name="Gonzalez J."/>
            <person name="Henrissat B."/>
            <person name="Kuo A."/>
            <person name="Liang C."/>
            <person name="Lipzen A."/>
            <person name="Lutzoni F."/>
            <person name="Magnuson J."/>
            <person name="Mondo S."/>
            <person name="Nolan M."/>
            <person name="Ohm R."/>
            <person name="Pangilinan J."/>
            <person name="Park H.-J."/>
            <person name="Ramirez L."/>
            <person name="Alfaro M."/>
            <person name="Sun H."/>
            <person name="Tritt A."/>
            <person name="Yoshinaga Y."/>
            <person name="Zwiers L.-H."/>
            <person name="Turgeon B."/>
            <person name="Goodwin S."/>
            <person name="Spatafora J."/>
            <person name="Crous P."/>
            <person name="Grigoriev I."/>
        </authorList>
    </citation>
    <scope>NUCLEOTIDE SEQUENCE</scope>
    <source>
        <strain evidence="7">CBS 133067</strain>
    </source>
</reference>
<evidence type="ECO:0000256" key="5">
    <source>
        <dbReference type="ARBA" id="ARBA00023136"/>
    </source>
</evidence>
<protein>
    <submittedName>
        <fullName evidence="7">MFS general substrate transporter</fullName>
    </submittedName>
</protein>
<dbReference type="Gene3D" id="1.20.1250.20">
    <property type="entry name" value="MFS general substrate transporter like domains"/>
    <property type="match status" value="2"/>
</dbReference>
<evidence type="ECO:0000256" key="3">
    <source>
        <dbReference type="ARBA" id="ARBA00022692"/>
    </source>
</evidence>
<organism evidence="7 8">
    <name type="scientific">Rhizodiscina lignyota</name>
    <dbReference type="NCBI Taxonomy" id="1504668"/>
    <lineage>
        <taxon>Eukaryota</taxon>
        <taxon>Fungi</taxon>
        <taxon>Dikarya</taxon>
        <taxon>Ascomycota</taxon>
        <taxon>Pezizomycotina</taxon>
        <taxon>Dothideomycetes</taxon>
        <taxon>Pleosporomycetidae</taxon>
        <taxon>Aulographales</taxon>
        <taxon>Rhizodiscinaceae</taxon>
        <taxon>Rhizodiscina</taxon>
    </lineage>
</organism>
<feature type="transmembrane region" description="Helical" evidence="6">
    <location>
        <begin position="219"/>
        <end position="241"/>
    </location>
</feature>
<dbReference type="AlphaFoldDB" id="A0A9P4IT43"/>
<keyword evidence="3 6" id="KW-0812">Transmembrane</keyword>
<feature type="transmembrane region" description="Helical" evidence="6">
    <location>
        <begin position="379"/>
        <end position="402"/>
    </location>
</feature>
<feature type="transmembrane region" description="Helical" evidence="6">
    <location>
        <begin position="414"/>
        <end position="435"/>
    </location>
</feature>
<keyword evidence="8" id="KW-1185">Reference proteome</keyword>
<dbReference type="InterPro" id="IPR036259">
    <property type="entry name" value="MFS_trans_sf"/>
</dbReference>
<evidence type="ECO:0000256" key="2">
    <source>
        <dbReference type="ARBA" id="ARBA00022448"/>
    </source>
</evidence>